<dbReference type="InterPro" id="IPR016166">
    <property type="entry name" value="FAD-bd_PCMH"/>
</dbReference>
<dbReference type="Proteomes" id="UP000332515">
    <property type="component" value="Unassembled WGS sequence"/>
</dbReference>
<feature type="domain" description="FAD-binding PCMH-type" evidence="5">
    <location>
        <begin position="41"/>
        <end position="222"/>
    </location>
</feature>
<dbReference type="PANTHER" id="PTHR43716">
    <property type="entry name" value="D-2-HYDROXYGLUTARATE DEHYDROGENASE, MITOCHONDRIAL"/>
    <property type="match status" value="1"/>
</dbReference>
<evidence type="ECO:0000313" key="6">
    <source>
        <dbReference type="EMBL" id="MQT11711.1"/>
    </source>
</evidence>
<dbReference type="Gene3D" id="3.30.43.10">
    <property type="entry name" value="Uridine Diphospho-n-acetylenolpyruvylglucosamine Reductase, domain 2"/>
    <property type="match status" value="1"/>
</dbReference>
<dbReference type="SUPFAM" id="SSF56176">
    <property type="entry name" value="FAD-binding/transporter-associated domain-like"/>
    <property type="match status" value="1"/>
</dbReference>
<dbReference type="Pfam" id="PF02913">
    <property type="entry name" value="FAD-oxidase_C"/>
    <property type="match status" value="1"/>
</dbReference>
<accession>A0A6A7Y0S8</accession>
<dbReference type="EMBL" id="VWNA01000001">
    <property type="protein sequence ID" value="MQT11711.1"/>
    <property type="molecule type" value="Genomic_DNA"/>
</dbReference>
<organism evidence="6 7">
    <name type="scientific">Segnochrobactrum spirostomi</name>
    <dbReference type="NCBI Taxonomy" id="2608987"/>
    <lineage>
        <taxon>Bacteria</taxon>
        <taxon>Pseudomonadati</taxon>
        <taxon>Pseudomonadota</taxon>
        <taxon>Alphaproteobacteria</taxon>
        <taxon>Hyphomicrobiales</taxon>
        <taxon>Segnochrobactraceae</taxon>
        <taxon>Segnochrobactrum</taxon>
    </lineage>
</organism>
<dbReference type="FunFam" id="1.10.45.10:FF:000001">
    <property type="entry name" value="D-lactate dehydrogenase mitochondrial"/>
    <property type="match status" value="1"/>
</dbReference>
<dbReference type="InterPro" id="IPR016164">
    <property type="entry name" value="FAD-linked_Oxase-like_C"/>
</dbReference>
<evidence type="ECO:0000256" key="4">
    <source>
        <dbReference type="ARBA" id="ARBA00022827"/>
    </source>
</evidence>
<dbReference type="Gene3D" id="3.30.70.2740">
    <property type="match status" value="1"/>
</dbReference>
<dbReference type="PANTHER" id="PTHR43716:SF2">
    <property type="entry name" value="BLL6224 PROTEIN"/>
    <property type="match status" value="1"/>
</dbReference>
<evidence type="ECO:0000259" key="5">
    <source>
        <dbReference type="PROSITE" id="PS51387"/>
    </source>
</evidence>
<dbReference type="InterPro" id="IPR036318">
    <property type="entry name" value="FAD-bd_PCMH-like_sf"/>
</dbReference>
<dbReference type="Gene3D" id="3.30.70.2190">
    <property type="match status" value="1"/>
</dbReference>
<dbReference type="InterPro" id="IPR016167">
    <property type="entry name" value="FAD-bd_PCMH_sub1"/>
</dbReference>
<dbReference type="InterPro" id="IPR016169">
    <property type="entry name" value="FAD-bd_PCMH_sub2"/>
</dbReference>
<evidence type="ECO:0000256" key="3">
    <source>
        <dbReference type="ARBA" id="ARBA00022630"/>
    </source>
</evidence>
<dbReference type="InterPro" id="IPR016171">
    <property type="entry name" value="Vanillyl_alc_oxidase_C-sub2"/>
</dbReference>
<dbReference type="SUPFAM" id="SSF55103">
    <property type="entry name" value="FAD-linked oxidases, C-terminal domain"/>
    <property type="match status" value="1"/>
</dbReference>
<dbReference type="GO" id="GO:0071949">
    <property type="term" value="F:FAD binding"/>
    <property type="evidence" value="ECO:0007669"/>
    <property type="project" value="InterPro"/>
</dbReference>
<comment type="similarity">
    <text evidence="2">Belongs to the FAD-binding oxidoreductase/transferase type 4 family.</text>
</comment>
<dbReference type="InterPro" id="IPR006094">
    <property type="entry name" value="Oxid_FAD_bind_N"/>
</dbReference>
<dbReference type="AlphaFoldDB" id="A0A6A7Y0S8"/>
<proteinExistence type="inferred from homology"/>
<name>A0A6A7Y0S8_9HYPH</name>
<dbReference type="GO" id="GO:0003824">
    <property type="term" value="F:catalytic activity"/>
    <property type="evidence" value="ECO:0007669"/>
    <property type="project" value="InterPro"/>
</dbReference>
<protein>
    <submittedName>
        <fullName evidence="6">FAD-binding oxidoreductase</fullName>
    </submittedName>
</protein>
<dbReference type="Pfam" id="PF01565">
    <property type="entry name" value="FAD_binding_4"/>
    <property type="match status" value="1"/>
</dbReference>
<reference evidence="6 7" key="1">
    <citation type="submission" date="2019-09" db="EMBL/GenBank/DDBJ databases">
        <title>Segnochrobactrum spirostomi gen. nov., sp. nov., isolated from the ciliate Spirostomum cf. yagiui and description of a novel family, Segnochrobactraceae fam. nov. within the order Rhizobiales of the class Alphaproteobacteria.</title>
        <authorList>
            <person name="Akter S."/>
            <person name="Shazib S.U.A."/>
            <person name="Shin M.K."/>
        </authorList>
    </citation>
    <scope>NUCLEOTIDE SEQUENCE [LARGE SCALE GENOMIC DNA]</scope>
    <source>
        <strain evidence="6 7">Sp-1</strain>
    </source>
</reference>
<comment type="caution">
    <text evidence="6">The sequence shown here is derived from an EMBL/GenBank/DDBJ whole genome shotgun (WGS) entry which is preliminary data.</text>
</comment>
<comment type="cofactor">
    <cofactor evidence="1">
        <name>FAD</name>
        <dbReference type="ChEBI" id="CHEBI:57692"/>
    </cofactor>
</comment>
<dbReference type="Gene3D" id="3.30.465.10">
    <property type="match status" value="1"/>
</dbReference>
<keyword evidence="4" id="KW-0274">FAD</keyword>
<keyword evidence="7" id="KW-1185">Reference proteome</keyword>
<dbReference type="GO" id="GO:0022904">
    <property type="term" value="P:respiratory electron transport chain"/>
    <property type="evidence" value="ECO:0007669"/>
    <property type="project" value="TreeGrafter"/>
</dbReference>
<sequence length="476" mass="50109">MDIPALDPTLVARFKALVEPGRALDDPTAQAAYLAERRNLFHGHTPLVLRPGSVAEVAAIVRLAAETGTAIVPQSGNTGLVGGGVPDASGREILLSLDRLDRIRSVDPKDNTLVAEAGVILDKVHEAADAVGRIFPLTLAAQGSCRIGGNVSTNAGGTNVLAYGNTRQLVLGLEVVLATGEVWNGLRRLHKDNSGYDLKQLFIGGEGTLGIVTAAVLRLFPKPAAREVAFVAVESPAKALALFERLGEAGPLLTGFELMAGLALEFGLKHLAGARRPFAGAHPWYVLIEVSSPSTRIDARGLMEALLAEAIEAGIALDAALAESLAQQQAFWGLRHGMSEVQGHEGGSIKHDISVPIEAIPAFLAEAIPAVEALVPGCRPVPFGHMGDGNLHFNVSQPVGADKAAYLARWEEMNAVVHAIVQTYDGSIAAEHGVGRLKAHLLPGVKAPVELAMMRQVKAAFDPNGILNPGRILERR</sequence>
<dbReference type="InterPro" id="IPR051264">
    <property type="entry name" value="FAD-oxidored/transferase_4"/>
</dbReference>
<dbReference type="InterPro" id="IPR004113">
    <property type="entry name" value="FAD-bd_oxidored_4_C"/>
</dbReference>
<dbReference type="Gene3D" id="1.10.45.10">
    <property type="entry name" value="Vanillyl-alcohol Oxidase, Chain A, domain 4"/>
    <property type="match status" value="1"/>
</dbReference>
<gene>
    <name evidence="6" type="ORF">F0357_03275</name>
</gene>
<keyword evidence="3" id="KW-0285">Flavoprotein</keyword>
<dbReference type="RefSeq" id="WP_153478692.1">
    <property type="nucleotide sequence ID" value="NZ_VWNA01000001.1"/>
</dbReference>
<dbReference type="PROSITE" id="PS51387">
    <property type="entry name" value="FAD_PCMH"/>
    <property type="match status" value="1"/>
</dbReference>
<evidence type="ECO:0000313" key="7">
    <source>
        <dbReference type="Proteomes" id="UP000332515"/>
    </source>
</evidence>
<evidence type="ECO:0000256" key="2">
    <source>
        <dbReference type="ARBA" id="ARBA00008000"/>
    </source>
</evidence>
<evidence type="ECO:0000256" key="1">
    <source>
        <dbReference type="ARBA" id="ARBA00001974"/>
    </source>
</evidence>